<gene>
    <name evidence="1" type="ORF">HHI36_013235</name>
</gene>
<dbReference type="Proteomes" id="UP001516400">
    <property type="component" value="Unassembled WGS sequence"/>
</dbReference>
<dbReference type="EMBL" id="JABFTP020000103">
    <property type="protein sequence ID" value="KAL3277894.1"/>
    <property type="molecule type" value="Genomic_DNA"/>
</dbReference>
<organism evidence="1 2">
    <name type="scientific">Cryptolaemus montrouzieri</name>
    <dbReference type="NCBI Taxonomy" id="559131"/>
    <lineage>
        <taxon>Eukaryota</taxon>
        <taxon>Metazoa</taxon>
        <taxon>Ecdysozoa</taxon>
        <taxon>Arthropoda</taxon>
        <taxon>Hexapoda</taxon>
        <taxon>Insecta</taxon>
        <taxon>Pterygota</taxon>
        <taxon>Neoptera</taxon>
        <taxon>Endopterygota</taxon>
        <taxon>Coleoptera</taxon>
        <taxon>Polyphaga</taxon>
        <taxon>Cucujiformia</taxon>
        <taxon>Coccinelloidea</taxon>
        <taxon>Coccinellidae</taxon>
        <taxon>Scymninae</taxon>
        <taxon>Scymnini</taxon>
        <taxon>Cryptolaemus</taxon>
    </lineage>
</organism>
<proteinExistence type="predicted"/>
<evidence type="ECO:0000313" key="2">
    <source>
        <dbReference type="Proteomes" id="UP001516400"/>
    </source>
</evidence>
<keyword evidence="2" id="KW-1185">Reference proteome</keyword>
<evidence type="ECO:0000313" key="1">
    <source>
        <dbReference type="EMBL" id="KAL3277894.1"/>
    </source>
</evidence>
<dbReference type="AlphaFoldDB" id="A0ABD2NH76"/>
<name>A0ABD2NH76_9CUCU</name>
<accession>A0ABD2NH76</accession>
<reference evidence="1 2" key="1">
    <citation type="journal article" date="2021" name="BMC Biol.">
        <title>Horizontally acquired antibacterial genes associated with adaptive radiation of ladybird beetles.</title>
        <authorList>
            <person name="Li H.S."/>
            <person name="Tang X.F."/>
            <person name="Huang Y.H."/>
            <person name="Xu Z.Y."/>
            <person name="Chen M.L."/>
            <person name="Du X.Y."/>
            <person name="Qiu B.Y."/>
            <person name="Chen P.T."/>
            <person name="Zhang W."/>
            <person name="Slipinski A."/>
            <person name="Escalona H.E."/>
            <person name="Waterhouse R.M."/>
            <person name="Zwick A."/>
            <person name="Pang H."/>
        </authorList>
    </citation>
    <scope>NUCLEOTIDE SEQUENCE [LARGE SCALE GENOMIC DNA]</scope>
    <source>
        <strain evidence="1">SYSU2018</strain>
    </source>
</reference>
<comment type="caution">
    <text evidence="1">The sequence shown here is derived from an EMBL/GenBank/DDBJ whole genome shotgun (WGS) entry which is preliminary data.</text>
</comment>
<sequence length="112" mass="13307">MKPEAPKKAIQGKRKPVYWWNEDIRKGKKVSLTRKRHVSRINRTNIPQDIKEAARTENKKERKKFKDLCLKSKKEKWNELIADLEEDIWGGAYKESVRDFPNNKSATTLKRN</sequence>
<protein>
    <submittedName>
        <fullName evidence="1">Uncharacterized protein</fullName>
    </submittedName>
</protein>